<sequence>MPSVGWLTNYKACLNRWNRLALQPIPAAPPVRPPAPRASRKRVIKTNTKGTLIGDLRPRIANQGADIVDIKSPLEDSTLISFREQEPNVWEEIVEPRRPTPHTPATPYPQLKGDARKALANVDKQVHKIEGYVRRGSSPQEIEEQLQREAKKLRELAGKLADHENAPVDRGQDKDLISGLRAKANALETKATELRKRMTLVRSPDSEGVEFLLRSKVIYARIVGNRIRLKTGRKDFMQEYVLLNGQHQPLWYAHFHYANAADAKANYTEAPLKTTEQRYETYESAMLKAKDPQQKIDIHHGTISDELAISEFLPLEPR</sequence>
<accession>A0A5E7AR60</accession>
<dbReference type="EMBL" id="CABVHU010000001">
    <property type="protein sequence ID" value="VVN79067.1"/>
    <property type="molecule type" value="Genomic_DNA"/>
</dbReference>
<evidence type="ECO:0000313" key="2">
    <source>
        <dbReference type="EMBL" id="VVN79067.1"/>
    </source>
</evidence>
<dbReference type="AlphaFoldDB" id="A0A5E7AR60"/>
<evidence type="ECO:0000256" key="1">
    <source>
        <dbReference type="SAM" id="Coils"/>
    </source>
</evidence>
<protein>
    <submittedName>
        <fullName evidence="2">Uncharacterized protein</fullName>
    </submittedName>
</protein>
<gene>
    <name evidence="2" type="ORF">PS833_00955</name>
</gene>
<evidence type="ECO:0000313" key="3">
    <source>
        <dbReference type="Proteomes" id="UP000409037"/>
    </source>
</evidence>
<organism evidence="2 3">
    <name type="scientific">Pseudomonas fluorescens</name>
    <dbReference type="NCBI Taxonomy" id="294"/>
    <lineage>
        <taxon>Bacteria</taxon>
        <taxon>Pseudomonadati</taxon>
        <taxon>Pseudomonadota</taxon>
        <taxon>Gammaproteobacteria</taxon>
        <taxon>Pseudomonadales</taxon>
        <taxon>Pseudomonadaceae</taxon>
        <taxon>Pseudomonas</taxon>
    </lineage>
</organism>
<dbReference type="Proteomes" id="UP000409037">
    <property type="component" value="Unassembled WGS sequence"/>
</dbReference>
<proteinExistence type="predicted"/>
<reference evidence="2 3" key="1">
    <citation type="submission" date="2019-09" db="EMBL/GenBank/DDBJ databases">
        <authorList>
            <person name="Chandra G."/>
            <person name="Truman W A."/>
        </authorList>
    </citation>
    <scope>NUCLEOTIDE SEQUENCE [LARGE SCALE GENOMIC DNA]</scope>
    <source>
        <strain evidence="2">PS833</strain>
    </source>
</reference>
<feature type="coiled-coil region" evidence="1">
    <location>
        <begin position="143"/>
        <end position="197"/>
    </location>
</feature>
<keyword evidence="1" id="KW-0175">Coiled coil</keyword>
<name>A0A5E7AR60_PSEFL</name>